<evidence type="ECO:0000313" key="4">
    <source>
        <dbReference type="Proteomes" id="UP000005317"/>
    </source>
</evidence>
<feature type="compositionally biased region" description="Basic and acidic residues" evidence="1">
    <location>
        <begin position="73"/>
        <end position="86"/>
    </location>
</feature>
<feature type="region of interest" description="Disordered" evidence="1">
    <location>
        <begin position="61"/>
        <end position="86"/>
    </location>
</feature>
<reference evidence="4" key="1">
    <citation type="journal article" date="2011" name="Stand. Genomic Sci.">
        <title>Genome sequence of the filamentous, gliding Thiothrix nivea neotype strain (JP2(T)).</title>
        <authorList>
            <person name="Lapidus A."/>
            <person name="Nolan M."/>
            <person name="Lucas S."/>
            <person name="Glavina Del Rio T."/>
            <person name="Tice H."/>
            <person name="Cheng J.F."/>
            <person name="Tapia R."/>
            <person name="Han C."/>
            <person name="Goodwin L."/>
            <person name="Pitluck S."/>
            <person name="Liolios K."/>
            <person name="Pagani I."/>
            <person name="Ivanova N."/>
            <person name="Huntemann M."/>
            <person name="Mavromatis K."/>
            <person name="Mikhailova N."/>
            <person name="Pati A."/>
            <person name="Chen A."/>
            <person name="Palaniappan K."/>
            <person name="Land M."/>
            <person name="Brambilla E.M."/>
            <person name="Rohde M."/>
            <person name="Abt B."/>
            <person name="Verbarg S."/>
            <person name="Goker M."/>
            <person name="Bristow J."/>
            <person name="Eisen J.A."/>
            <person name="Markowitz V."/>
            <person name="Hugenholtz P."/>
            <person name="Kyrpides N.C."/>
            <person name="Klenk H.P."/>
            <person name="Woyke T."/>
        </authorList>
    </citation>
    <scope>NUCLEOTIDE SEQUENCE [LARGE SCALE GENOMIC DNA]</scope>
    <source>
        <strain evidence="4">ATCC 35100 / DSM 5205 / JP2</strain>
    </source>
</reference>
<dbReference type="Proteomes" id="UP000005317">
    <property type="component" value="Unassembled WGS sequence"/>
</dbReference>
<evidence type="ECO:0000313" key="3">
    <source>
        <dbReference type="EMBL" id="EIJ35406.1"/>
    </source>
</evidence>
<dbReference type="RefSeq" id="WP_002709309.1">
    <property type="nucleotide sequence ID" value="NZ_JH651384.1"/>
</dbReference>
<dbReference type="Pfam" id="PF10047">
    <property type="entry name" value="DUF2281"/>
    <property type="match status" value="1"/>
</dbReference>
<organism evidence="3 4">
    <name type="scientific">Thiothrix nivea (strain ATCC 35100 / DSM 5205 / JP2)</name>
    <dbReference type="NCBI Taxonomy" id="870187"/>
    <lineage>
        <taxon>Bacteria</taxon>
        <taxon>Pseudomonadati</taxon>
        <taxon>Pseudomonadota</taxon>
        <taxon>Gammaproteobacteria</taxon>
        <taxon>Thiotrichales</taxon>
        <taxon>Thiotrichaceae</taxon>
        <taxon>Thiothrix</taxon>
    </lineage>
</organism>
<name>A0A656HIT6_THINJ</name>
<gene>
    <name evidence="3" type="ORF">Thini_2875</name>
</gene>
<protein>
    <recommendedName>
        <fullName evidence="2">DUF2281 domain-containing protein</fullName>
    </recommendedName>
</protein>
<dbReference type="AlphaFoldDB" id="A0A656HIT6"/>
<dbReference type="InterPro" id="IPR018739">
    <property type="entry name" value="DUF2281"/>
</dbReference>
<sequence>MNVLQQQILEDLETLPEALQAEILDFVQFLKAKMARNAQQSPVPNGDAIARLCEQIAARNTMPSIPDPSAWQREIRKDRPLPGRDD</sequence>
<proteinExistence type="predicted"/>
<evidence type="ECO:0000256" key="1">
    <source>
        <dbReference type="SAM" id="MobiDB-lite"/>
    </source>
</evidence>
<dbReference type="EMBL" id="JH651384">
    <property type="protein sequence ID" value="EIJ35406.1"/>
    <property type="molecule type" value="Genomic_DNA"/>
</dbReference>
<accession>A0A656HIT6</accession>
<keyword evidence="4" id="KW-1185">Reference proteome</keyword>
<evidence type="ECO:0000259" key="2">
    <source>
        <dbReference type="Pfam" id="PF10047"/>
    </source>
</evidence>
<feature type="domain" description="DUF2281" evidence="2">
    <location>
        <begin position="8"/>
        <end position="40"/>
    </location>
</feature>